<feature type="region of interest" description="Disordered" evidence="6">
    <location>
        <begin position="80"/>
        <end position="101"/>
    </location>
</feature>
<feature type="active site" evidence="4">
    <location>
        <position position="28"/>
    </location>
</feature>
<evidence type="ECO:0000256" key="3">
    <source>
        <dbReference type="ARBA" id="ARBA00047645"/>
    </source>
</evidence>
<dbReference type="Proteomes" id="UP000199048">
    <property type="component" value="Unassembled WGS sequence"/>
</dbReference>
<reference evidence="9" key="1">
    <citation type="submission" date="2016-10" db="EMBL/GenBank/DDBJ databases">
        <authorList>
            <person name="Varghese N."/>
            <person name="Submissions S."/>
        </authorList>
    </citation>
    <scope>NUCLEOTIDE SEQUENCE [LARGE SCALE GENOMIC DNA]</scope>
    <source>
        <strain evidence="9">BL36</strain>
    </source>
</reference>
<evidence type="ECO:0000256" key="5">
    <source>
        <dbReference type="RuleBase" id="RU004168"/>
    </source>
</evidence>
<evidence type="ECO:0000256" key="4">
    <source>
        <dbReference type="PROSITE-ProRule" id="PRU00520"/>
    </source>
</evidence>
<gene>
    <name evidence="8" type="ORF">SAMN05192568_1012112</name>
</gene>
<dbReference type="InterPro" id="IPR036046">
    <property type="entry name" value="Acylphosphatase-like_dom_sf"/>
</dbReference>
<dbReference type="PANTHER" id="PTHR47268:SF4">
    <property type="entry name" value="ACYLPHOSPHATASE"/>
    <property type="match status" value="1"/>
</dbReference>
<dbReference type="STRING" id="582667.SAMN05192568_1012112"/>
<evidence type="ECO:0000313" key="8">
    <source>
        <dbReference type="EMBL" id="SFL85890.1"/>
    </source>
</evidence>
<evidence type="ECO:0000256" key="6">
    <source>
        <dbReference type="SAM" id="MobiDB-lite"/>
    </source>
</evidence>
<dbReference type="EC" id="3.6.1.7" evidence="2 4"/>
<protein>
    <recommendedName>
        <fullName evidence="2 4">acylphosphatase</fullName>
        <ecNumber evidence="2 4">3.6.1.7</ecNumber>
    </recommendedName>
</protein>
<dbReference type="GO" id="GO:0003998">
    <property type="term" value="F:acylphosphatase activity"/>
    <property type="evidence" value="ECO:0007669"/>
    <property type="project" value="UniProtKB-EC"/>
</dbReference>
<dbReference type="PANTHER" id="PTHR47268">
    <property type="entry name" value="ACYLPHOSPHATASE"/>
    <property type="match status" value="1"/>
</dbReference>
<comment type="catalytic activity">
    <reaction evidence="3 4">
        <text>an acyl phosphate + H2O = a carboxylate + phosphate + H(+)</text>
        <dbReference type="Rhea" id="RHEA:14965"/>
        <dbReference type="ChEBI" id="CHEBI:15377"/>
        <dbReference type="ChEBI" id="CHEBI:15378"/>
        <dbReference type="ChEBI" id="CHEBI:29067"/>
        <dbReference type="ChEBI" id="CHEBI:43474"/>
        <dbReference type="ChEBI" id="CHEBI:59918"/>
        <dbReference type="EC" id="3.6.1.7"/>
    </reaction>
</comment>
<keyword evidence="9" id="KW-1185">Reference proteome</keyword>
<evidence type="ECO:0000256" key="2">
    <source>
        <dbReference type="ARBA" id="ARBA00012150"/>
    </source>
</evidence>
<proteinExistence type="inferred from homology"/>
<accession>A0A1I4L4F4</accession>
<dbReference type="InterPro" id="IPR001792">
    <property type="entry name" value="Acylphosphatase-like_dom"/>
</dbReference>
<feature type="domain" description="Acylphosphatase-like" evidence="7">
    <location>
        <begin position="13"/>
        <end position="100"/>
    </location>
</feature>
<name>A0A1I4L4F4_9HYPH</name>
<feature type="compositionally biased region" description="Basic and acidic residues" evidence="6">
    <location>
        <begin position="83"/>
        <end position="101"/>
    </location>
</feature>
<dbReference type="PROSITE" id="PS51160">
    <property type="entry name" value="ACYLPHOSPHATASE_3"/>
    <property type="match status" value="1"/>
</dbReference>
<dbReference type="SUPFAM" id="SSF54975">
    <property type="entry name" value="Acylphosphatase/BLUF domain-like"/>
    <property type="match status" value="1"/>
</dbReference>
<evidence type="ECO:0000259" key="7">
    <source>
        <dbReference type="PROSITE" id="PS51160"/>
    </source>
</evidence>
<dbReference type="AlphaFoldDB" id="A0A1I4L4F4"/>
<dbReference type="PRINTS" id="PR00112">
    <property type="entry name" value="ACYLPHPHTASE"/>
</dbReference>
<dbReference type="Gene3D" id="3.30.70.100">
    <property type="match status" value="1"/>
</dbReference>
<comment type="similarity">
    <text evidence="1 5">Belongs to the acylphosphatase family.</text>
</comment>
<dbReference type="Pfam" id="PF00708">
    <property type="entry name" value="Acylphosphatase"/>
    <property type="match status" value="1"/>
</dbReference>
<feature type="active site" evidence="4">
    <location>
        <position position="46"/>
    </location>
</feature>
<dbReference type="EMBL" id="FOTK01000012">
    <property type="protein sequence ID" value="SFL85890.1"/>
    <property type="molecule type" value="Genomic_DNA"/>
</dbReference>
<keyword evidence="4" id="KW-0378">Hydrolase</keyword>
<dbReference type="InterPro" id="IPR020456">
    <property type="entry name" value="Acylphosphatase"/>
</dbReference>
<sequence>MGDGAYLVSTLRTVSVIIQGRVQGVSYRAWTQAEARARGLSGFVCNRDDGSVEALFSGPAEIVDQMVALCRAGPPGARVSDVAVHEGGDPPDSDRFEILRG</sequence>
<evidence type="ECO:0000256" key="1">
    <source>
        <dbReference type="ARBA" id="ARBA00005614"/>
    </source>
</evidence>
<organism evidence="8 9">
    <name type="scientific">Methylobacterium pseudosasicola</name>
    <dbReference type="NCBI Taxonomy" id="582667"/>
    <lineage>
        <taxon>Bacteria</taxon>
        <taxon>Pseudomonadati</taxon>
        <taxon>Pseudomonadota</taxon>
        <taxon>Alphaproteobacteria</taxon>
        <taxon>Hyphomicrobiales</taxon>
        <taxon>Methylobacteriaceae</taxon>
        <taxon>Methylobacterium</taxon>
    </lineage>
</organism>
<evidence type="ECO:0000313" key="9">
    <source>
        <dbReference type="Proteomes" id="UP000199048"/>
    </source>
</evidence>